<gene>
    <name evidence="16" type="ORF">Phou_062190</name>
</gene>
<evidence type="ECO:0000256" key="6">
    <source>
        <dbReference type="ARBA" id="ARBA00022692"/>
    </source>
</evidence>
<dbReference type="GO" id="GO:0005524">
    <property type="term" value="F:ATP binding"/>
    <property type="evidence" value="ECO:0007669"/>
    <property type="project" value="UniProtKB-KW"/>
</dbReference>
<dbReference type="CDD" id="cd00075">
    <property type="entry name" value="HATPase"/>
    <property type="match status" value="1"/>
</dbReference>
<keyword evidence="9" id="KW-0067">ATP-binding</keyword>
<evidence type="ECO:0000256" key="13">
    <source>
        <dbReference type="SAM" id="Phobius"/>
    </source>
</evidence>
<dbReference type="Gene3D" id="6.10.340.10">
    <property type="match status" value="1"/>
</dbReference>
<keyword evidence="17" id="KW-1185">Reference proteome</keyword>
<dbReference type="SMART" id="SM00387">
    <property type="entry name" value="HATPase_c"/>
    <property type="match status" value="1"/>
</dbReference>
<comment type="caution">
    <text evidence="16">The sequence shown here is derived from an EMBL/GenBank/DDBJ whole genome shotgun (WGS) entry which is preliminary data.</text>
</comment>
<name>A0A6V8KIT4_9ACTN</name>
<dbReference type="InterPro" id="IPR003660">
    <property type="entry name" value="HAMP_dom"/>
</dbReference>
<keyword evidence="8" id="KW-0418">Kinase</keyword>
<dbReference type="PROSITE" id="PS50109">
    <property type="entry name" value="HIS_KIN"/>
    <property type="match status" value="1"/>
</dbReference>
<evidence type="ECO:0000256" key="1">
    <source>
        <dbReference type="ARBA" id="ARBA00000085"/>
    </source>
</evidence>
<evidence type="ECO:0000313" key="17">
    <source>
        <dbReference type="Proteomes" id="UP000482800"/>
    </source>
</evidence>
<comment type="catalytic activity">
    <reaction evidence="1">
        <text>ATP + protein L-histidine = ADP + protein N-phospho-L-histidine.</text>
        <dbReference type="EC" id="2.7.13.3"/>
    </reaction>
</comment>
<dbReference type="EC" id="2.7.13.3" evidence="3"/>
<dbReference type="SUPFAM" id="SSF55874">
    <property type="entry name" value="ATPase domain of HSP90 chaperone/DNA topoisomerase II/histidine kinase"/>
    <property type="match status" value="1"/>
</dbReference>
<organism evidence="16 17">
    <name type="scientific">Phytohabitans houttuyneae</name>
    <dbReference type="NCBI Taxonomy" id="1076126"/>
    <lineage>
        <taxon>Bacteria</taxon>
        <taxon>Bacillati</taxon>
        <taxon>Actinomycetota</taxon>
        <taxon>Actinomycetes</taxon>
        <taxon>Micromonosporales</taxon>
        <taxon>Micromonosporaceae</taxon>
    </lineage>
</organism>
<reference evidence="16 17" key="1">
    <citation type="submission" date="2020-03" db="EMBL/GenBank/DDBJ databases">
        <title>Whole genome shotgun sequence of Phytohabitans houttuyneae NBRC 108639.</title>
        <authorList>
            <person name="Komaki H."/>
            <person name="Tamura T."/>
        </authorList>
    </citation>
    <scope>NUCLEOTIDE SEQUENCE [LARGE SCALE GENOMIC DNA]</scope>
    <source>
        <strain evidence="16 17">NBRC 108639</strain>
    </source>
</reference>
<feature type="transmembrane region" description="Helical" evidence="13">
    <location>
        <begin position="255"/>
        <end position="277"/>
    </location>
</feature>
<keyword evidence="5" id="KW-0808">Transferase</keyword>
<dbReference type="InterPro" id="IPR036890">
    <property type="entry name" value="HATPase_C_sf"/>
</dbReference>
<dbReference type="Proteomes" id="UP000482800">
    <property type="component" value="Unassembled WGS sequence"/>
</dbReference>
<dbReference type="PANTHER" id="PTHR44936:SF9">
    <property type="entry name" value="SENSOR PROTEIN CREC"/>
    <property type="match status" value="1"/>
</dbReference>
<protein>
    <recommendedName>
        <fullName evidence="3">histidine kinase</fullName>
        <ecNumber evidence="3">2.7.13.3</ecNumber>
    </recommendedName>
</protein>
<dbReference type="Gene3D" id="3.30.565.10">
    <property type="entry name" value="Histidine kinase-like ATPase, C-terminal domain"/>
    <property type="match status" value="1"/>
</dbReference>
<keyword evidence="10 13" id="KW-1133">Transmembrane helix</keyword>
<evidence type="ECO:0000259" key="14">
    <source>
        <dbReference type="PROSITE" id="PS50109"/>
    </source>
</evidence>
<evidence type="ECO:0000259" key="15">
    <source>
        <dbReference type="PROSITE" id="PS50885"/>
    </source>
</evidence>
<dbReference type="GO" id="GO:0016020">
    <property type="term" value="C:membrane"/>
    <property type="evidence" value="ECO:0007669"/>
    <property type="project" value="UniProtKB-SubCell"/>
</dbReference>
<evidence type="ECO:0000256" key="4">
    <source>
        <dbReference type="ARBA" id="ARBA00022553"/>
    </source>
</evidence>
<evidence type="ECO:0000256" key="5">
    <source>
        <dbReference type="ARBA" id="ARBA00022679"/>
    </source>
</evidence>
<keyword evidence="11" id="KW-0902">Two-component regulatory system</keyword>
<dbReference type="PANTHER" id="PTHR44936">
    <property type="entry name" value="SENSOR PROTEIN CREC"/>
    <property type="match status" value="1"/>
</dbReference>
<proteinExistence type="predicted"/>
<feature type="domain" description="Histidine kinase" evidence="14">
    <location>
        <begin position="471"/>
        <end position="576"/>
    </location>
</feature>
<evidence type="ECO:0000256" key="8">
    <source>
        <dbReference type="ARBA" id="ARBA00022777"/>
    </source>
</evidence>
<dbReference type="PROSITE" id="PS50885">
    <property type="entry name" value="HAMP"/>
    <property type="match status" value="1"/>
</dbReference>
<dbReference type="EMBL" id="BLPF01000002">
    <property type="protein sequence ID" value="GFJ82039.1"/>
    <property type="molecule type" value="Genomic_DNA"/>
</dbReference>
<feature type="compositionally biased region" description="Pro residues" evidence="12">
    <location>
        <begin position="602"/>
        <end position="618"/>
    </location>
</feature>
<evidence type="ECO:0000256" key="7">
    <source>
        <dbReference type="ARBA" id="ARBA00022741"/>
    </source>
</evidence>
<dbReference type="Pfam" id="PF08376">
    <property type="entry name" value="NIT"/>
    <property type="match status" value="1"/>
</dbReference>
<evidence type="ECO:0000256" key="3">
    <source>
        <dbReference type="ARBA" id="ARBA00012438"/>
    </source>
</evidence>
<comment type="subcellular location">
    <subcellularLocation>
        <location evidence="2">Membrane</location>
    </subcellularLocation>
</comment>
<accession>A0A6V8KIT4</accession>
<evidence type="ECO:0000256" key="10">
    <source>
        <dbReference type="ARBA" id="ARBA00022989"/>
    </source>
</evidence>
<sequence length="756" mass="78543">MAAALQRERVSAAVLFVEPGLASTARFARDGAATDVVVAQFRAELGQVDVPAGVAPLMARVQVELAGLAALREQVTSAPGAVLSVVAFSYRAVIADLVAYRQGLGQVGVSASTANGLRAAAALSQAIESLGQVQVAAVRSVEAGRVTPAGQQEIVAASTGLSEALQTFSGLGLPRWVGLVNGRLSAGAEVLRSERLLGLVTRAQPGQRPSLGASAGGFVAAMQVRVDAMHTAEAEIDRELLAVVGAERDAQRRTVVATLAVVAGLLLVVVVAGWWVAASLAGSLRRLQGGARLVAEQRLPQMLGRVSADSDEAAVAVLVAEAAAPIPVDGSDEVGQVAAAFNAVTVSAVRLAAEQARLRAVIGAMFLSLSRRLQKRSDRMMASLDGLERGEEDPGRLEKLFELDHTATLIKRLIANLQVLAGGQAGRPREALIGLPEVLQAAGQGIDAYRQVHQIGVDDTVHIRGHVVEDLIHLLTELIDNAAQASPPDSAVLVEARRVGDLLHIQVQDDGVGMTAEALEAFRERLAQPRVLDLQATQRMGLPVVGTIAARLGIQVEVRSVVRQGTRIDLTVPAQLFEHRPVIAEIALPPSAAPSAAAGPPASRPALPPAAAPAPLPDGPWAGAGATWTTPAVPPWIYHEMTGSAASDPAVSWFESRSDGGGPAAAGRGERVGVAAAASEAVWNTPTRPVAAVTRTASGLPVRRPGALAYAPLPPQQPASETSPRDADLVRARMAAMRGGLLRAGRTHHLMRSNER</sequence>
<reference evidence="16 17" key="2">
    <citation type="submission" date="2020-03" db="EMBL/GenBank/DDBJ databases">
        <authorList>
            <person name="Ichikawa N."/>
            <person name="Kimura A."/>
            <person name="Kitahashi Y."/>
            <person name="Uohara A."/>
        </authorList>
    </citation>
    <scope>NUCLEOTIDE SEQUENCE [LARGE SCALE GENOMIC DNA]</scope>
    <source>
        <strain evidence="16 17">NBRC 108639</strain>
    </source>
</reference>
<evidence type="ECO:0000313" key="16">
    <source>
        <dbReference type="EMBL" id="GFJ82039.1"/>
    </source>
</evidence>
<evidence type="ECO:0000256" key="12">
    <source>
        <dbReference type="SAM" id="MobiDB-lite"/>
    </source>
</evidence>
<keyword evidence="6 13" id="KW-0812">Transmembrane</keyword>
<evidence type="ECO:0000256" key="9">
    <source>
        <dbReference type="ARBA" id="ARBA00022840"/>
    </source>
</evidence>
<dbReference type="InterPro" id="IPR013587">
    <property type="entry name" value="Nitrate/nitrite_sensing"/>
</dbReference>
<feature type="domain" description="HAMP" evidence="15">
    <location>
        <begin position="324"/>
        <end position="353"/>
    </location>
</feature>
<dbReference type="InterPro" id="IPR005467">
    <property type="entry name" value="His_kinase_dom"/>
</dbReference>
<dbReference type="InterPro" id="IPR003594">
    <property type="entry name" value="HATPase_dom"/>
</dbReference>
<dbReference type="InterPro" id="IPR050980">
    <property type="entry name" value="2C_sensor_his_kinase"/>
</dbReference>
<dbReference type="GO" id="GO:0004673">
    <property type="term" value="F:protein histidine kinase activity"/>
    <property type="evidence" value="ECO:0007669"/>
    <property type="project" value="UniProtKB-EC"/>
</dbReference>
<evidence type="ECO:0000256" key="11">
    <source>
        <dbReference type="ARBA" id="ARBA00023012"/>
    </source>
</evidence>
<keyword evidence="7" id="KW-0547">Nucleotide-binding</keyword>
<keyword evidence="13" id="KW-0472">Membrane</keyword>
<keyword evidence="4" id="KW-0597">Phosphoprotein</keyword>
<evidence type="ECO:0000256" key="2">
    <source>
        <dbReference type="ARBA" id="ARBA00004370"/>
    </source>
</evidence>
<dbReference type="AlphaFoldDB" id="A0A6V8KIT4"/>
<feature type="region of interest" description="Disordered" evidence="12">
    <location>
        <begin position="593"/>
        <end position="626"/>
    </location>
</feature>
<dbReference type="GO" id="GO:0000160">
    <property type="term" value="P:phosphorelay signal transduction system"/>
    <property type="evidence" value="ECO:0007669"/>
    <property type="project" value="UniProtKB-KW"/>
</dbReference>
<dbReference type="Pfam" id="PF02518">
    <property type="entry name" value="HATPase_c"/>
    <property type="match status" value="1"/>
</dbReference>